<proteinExistence type="predicted"/>
<dbReference type="EMBL" id="BAAANC010000002">
    <property type="protein sequence ID" value="GAA1531042.1"/>
    <property type="molecule type" value="Genomic_DNA"/>
</dbReference>
<dbReference type="PANTHER" id="PTHR28623">
    <property type="entry name" value="PROTEIN FAM118B"/>
    <property type="match status" value="1"/>
</dbReference>
<evidence type="ECO:0000313" key="5">
    <source>
        <dbReference type="Proteomes" id="UP001500363"/>
    </source>
</evidence>
<keyword evidence="2" id="KW-0007">Acetylation</keyword>
<dbReference type="Pfam" id="PF13289">
    <property type="entry name" value="SIR2_2"/>
    <property type="match status" value="1"/>
</dbReference>
<dbReference type="RefSeq" id="WP_344175378.1">
    <property type="nucleotide sequence ID" value="NZ_BAAANC010000002.1"/>
</dbReference>
<name>A0ABN2B1H6_9ACTN</name>
<keyword evidence="1" id="KW-0597">Phosphoprotein</keyword>
<evidence type="ECO:0000256" key="2">
    <source>
        <dbReference type="ARBA" id="ARBA00022990"/>
    </source>
</evidence>
<evidence type="ECO:0000313" key="4">
    <source>
        <dbReference type="EMBL" id="GAA1531042.1"/>
    </source>
</evidence>
<keyword evidence="5" id="KW-1185">Reference proteome</keyword>
<evidence type="ECO:0000256" key="3">
    <source>
        <dbReference type="SAM" id="MobiDB-lite"/>
    </source>
</evidence>
<feature type="compositionally biased region" description="Polar residues" evidence="3">
    <location>
        <begin position="1000"/>
        <end position="1009"/>
    </location>
</feature>
<gene>
    <name evidence="4" type="ORF">GCM10009741_36400</name>
</gene>
<dbReference type="Proteomes" id="UP001500363">
    <property type="component" value="Unassembled WGS sequence"/>
</dbReference>
<evidence type="ECO:0000256" key="1">
    <source>
        <dbReference type="ARBA" id="ARBA00022553"/>
    </source>
</evidence>
<sequence>MLLRELAEEFRNNRVIVVVGSGVSVAATDNAPTASWLGLIRSGIDYVEENVPGLPETWAEGARGDLQRGADHMPSLLSAATKVSTELSAHAQAAYKRWMRRDVGELKVTSPTLVESIVGLACPILTTNYDQILEEVSGRQSAVWKRPDQMQAVIQGRSNSIGHLHGIWSETDSIVLGIETYAAITADNAAMGLEQALAVAKSLVFIGCGSGLSDPNFGSLRRWLKNTFPSTENLHYRLCTKAEVAQLNTEHRDEPIVPVPYGDSHDELDGFLRSFWPAPAAAVQTIDASDPSRATEVIEEDVRRTSILAEHLGSVDGLDMSQLLIPPVLLPVTHEQFVASQDLEDGVRIQRCDLKSDLSEQRLLLAGDDGAGLTSSLEWLVDQRSRLYPDEVPIVIDFHNDLKAGPSPLRRAVEKKLLLAGIKSGRGAEFPPIALAVDNVAIYPQRKLTRLISDLAKEEFSWAAIGCKIGAEIVVGDQLREAGVPATSRYLGRLNTRDVQKMASLVAPGRANFLARKAIEIVNHLSLSRTPFVFSMVISTLLHGESLASVTSETALLDTYVNLLLGRGEVSDDSRFILDHRDRSDMLGTLAAEFVRQDKGSLAEHDVVRVFHEYFEEVDWQENPSSVLQGFKDCYLLSERAGQVVFRQASYLHLFSAKHAMFSRDFLDKLYERPLYYAPIISHYAALMRSDARTVEIAAETLFGASDRPRNGSGLFVEVEKPPTHQSVDSLIAQLDLSAHSEDEDDEFASSSDESVDWLDRFDEPEQLPFPLDRIEDAPDVVRIDAALRLVSNVLRDSDLIRNPELKKRVLHEVLLVWGVQVQIYEQDEAYQEVLGKMGRMLAEQRRVPKNRADAFVEMFLELSPILLAFSGMLTSLSSRKLLKSLDRCFDDVVFVNEPFAAVMGALFAFGLQEPGWTKYLVRTLERHPKVPAVDDVLHTLALFAYYQHRLHKEDAERLHSILVDFNVTRLGKLPHAELARRKEQISSKLRANRGLSRSRLPQGQTVFSASPDEPPVELEG</sequence>
<feature type="region of interest" description="Disordered" evidence="3">
    <location>
        <begin position="992"/>
        <end position="1021"/>
    </location>
</feature>
<comment type="caution">
    <text evidence="4">The sequence shown here is derived from an EMBL/GenBank/DDBJ whole genome shotgun (WGS) entry which is preliminary data.</text>
</comment>
<organism evidence="4 5">
    <name type="scientific">Kribbella lupini</name>
    <dbReference type="NCBI Taxonomy" id="291602"/>
    <lineage>
        <taxon>Bacteria</taxon>
        <taxon>Bacillati</taxon>
        <taxon>Actinomycetota</taxon>
        <taxon>Actinomycetes</taxon>
        <taxon>Propionibacteriales</taxon>
        <taxon>Kribbellaceae</taxon>
        <taxon>Kribbella</taxon>
    </lineage>
</organism>
<evidence type="ECO:0008006" key="6">
    <source>
        <dbReference type="Google" id="ProtNLM"/>
    </source>
</evidence>
<dbReference type="InterPro" id="IPR038916">
    <property type="entry name" value="FAM118"/>
</dbReference>
<reference evidence="4 5" key="1">
    <citation type="journal article" date="2019" name="Int. J. Syst. Evol. Microbiol.">
        <title>The Global Catalogue of Microorganisms (GCM) 10K type strain sequencing project: providing services to taxonomists for standard genome sequencing and annotation.</title>
        <authorList>
            <consortium name="The Broad Institute Genomics Platform"/>
            <consortium name="The Broad Institute Genome Sequencing Center for Infectious Disease"/>
            <person name="Wu L."/>
            <person name="Ma J."/>
        </authorList>
    </citation>
    <scope>NUCLEOTIDE SEQUENCE [LARGE SCALE GENOMIC DNA]</scope>
    <source>
        <strain evidence="4 5">JCM 14303</strain>
    </source>
</reference>
<accession>A0ABN2B1H6</accession>
<dbReference type="PANTHER" id="PTHR28623:SF2">
    <property type="entry name" value="PROTEIN FAM118A"/>
    <property type="match status" value="1"/>
</dbReference>
<protein>
    <recommendedName>
        <fullName evidence="6">SIR2-like protein</fullName>
    </recommendedName>
</protein>